<organism evidence="1">
    <name type="scientific">Micrurus carvalhoi</name>
    <dbReference type="NCBI Taxonomy" id="3147026"/>
    <lineage>
        <taxon>Eukaryota</taxon>
        <taxon>Metazoa</taxon>
        <taxon>Chordata</taxon>
        <taxon>Craniata</taxon>
        <taxon>Vertebrata</taxon>
        <taxon>Euteleostomi</taxon>
        <taxon>Lepidosauria</taxon>
        <taxon>Squamata</taxon>
        <taxon>Bifurcata</taxon>
        <taxon>Unidentata</taxon>
        <taxon>Episquamata</taxon>
        <taxon>Toxicofera</taxon>
        <taxon>Serpentes</taxon>
        <taxon>Colubroidea</taxon>
        <taxon>Elapidae</taxon>
        <taxon>Elapinae</taxon>
        <taxon>Micrurus</taxon>
    </lineage>
</organism>
<dbReference type="EMBL" id="IACI01054046">
    <property type="protein sequence ID" value="LAA25053.1"/>
    <property type="molecule type" value="Transcribed_RNA"/>
</dbReference>
<protein>
    <submittedName>
        <fullName evidence="1">Uncharacterized protein</fullName>
    </submittedName>
</protein>
<reference evidence="1" key="1">
    <citation type="submission" date="2017-07" db="EMBL/GenBank/DDBJ databases">
        <authorList>
            <person name="Mikheyev A."/>
            <person name="Grau M."/>
        </authorList>
    </citation>
    <scope>NUCLEOTIDE SEQUENCE</scope>
    <source>
        <tissue evidence="1">Venom_gland</tissue>
    </source>
</reference>
<evidence type="ECO:0000313" key="1">
    <source>
        <dbReference type="EMBL" id="LAA25053.1"/>
    </source>
</evidence>
<dbReference type="AlphaFoldDB" id="A0A2H6N5K2"/>
<proteinExistence type="predicted"/>
<reference evidence="1" key="2">
    <citation type="submission" date="2017-12" db="EMBL/GenBank/DDBJ databases">
        <title>Coralsnake Venomics: Analyses of Venom Gland Transcriptomes and Proteomes of Six Brazilian Taxa.</title>
        <authorList>
            <person name="Aird S.D."/>
            <person name="Jorge da Silva N."/>
            <person name="Qiu L."/>
            <person name="Villar-Briones A."/>
            <person name="Aparecida-Saddi V."/>
            <person name="Campos-Telles M.P."/>
            <person name="Grau M."/>
            <person name="Mikheyev A.S."/>
        </authorList>
    </citation>
    <scope>NUCLEOTIDE SEQUENCE</scope>
    <source>
        <tissue evidence="1">Venom_gland</tissue>
    </source>
</reference>
<accession>A0A2H6N5K2</accession>
<sequence>MLHWSQTIIKKYVMRSISHCTIKDLSMSIPEKDNLSEGVPDYLLVLTRHQFKVCLVPFRTVCTYLYLFSFKRNMTHIFLFPLGIKRDVLFPRPPFYSHFLTLNLMEKSNFIFLQEGFCFN</sequence>
<name>A0A2H6N5K2_9SAUR</name>